<evidence type="ECO:0000313" key="2">
    <source>
        <dbReference type="Proteomes" id="UP000602284"/>
    </source>
</evidence>
<name>A0ABS1J4U6_9BACL</name>
<dbReference type="EMBL" id="JAEQNB010000001">
    <property type="protein sequence ID" value="MBL0385304.1"/>
    <property type="molecule type" value="Genomic_DNA"/>
</dbReference>
<comment type="caution">
    <text evidence="1">The sequence shown here is derived from an EMBL/GenBank/DDBJ whole genome shotgun (WGS) entry which is preliminary data.</text>
</comment>
<dbReference type="RefSeq" id="WP_201630520.1">
    <property type="nucleotide sequence ID" value="NZ_JAEQNB010000001.1"/>
</dbReference>
<sequence length="384" mass="43645">MSSSIVVGKKIQPDQLQGHAGFLVQHKYATVTERQFINCIDVKRFGLGESRKGCNTINYISAGTEVLSCRNCGEDLELFLDSPQSEFEITKINYRKIMQDCCDKIIASGVIREYNELGNGVYTLIGDDITGVLVFNCINLDIGVAIQQIMVGEKFFCVDIDGESTINTSVHYCKKYSVQECLEADDVTLRSDLKYLPNSSQVNALMEKRNQVRSSLTELAKKITWQTYEGPFTDFVISKIRGSHRKFVEFQYVVSNHPAYSTIQVQVGGAGRTDYRLIQMNSYLDILFDKSVIIDAKRYSTTEINNGVLEKIEHHIAHDPTDPRRALIITSTDHITCWDELINWYNMTGKYKIVVLTPQILAFILCFFELEEEILDYMRALVAP</sequence>
<gene>
    <name evidence="1" type="ORF">JJB07_01480</name>
</gene>
<dbReference type="Proteomes" id="UP000602284">
    <property type="component" value="Unassembled WGS sequence"/>
</dbReference>
<proteinExistence type="predicted"/>
<evidence type="ECO:0008006" key="3">
    <source>
        <dbReference type="Google" id="ProtNLM"/>
    </source>
</evidence>
<keyword evidence="2" id="KW-1185">Reference proteome</keyword>
<protein>
    <recommendedName>
        <fullName evidence="3">Restriction endonuclease type IV Mrr domain-containing protein</fullName>
    </recommendedName>
</protein>
<organism evidence="1 2">
    <name type="scientific">Tumebacillus amylolyticus</name>
    <dbReference type="NCBI Taxonomy" id="2801339"/>
    <lineage>
        <taxon>Bacteria</taxon>
        <taxon>Bacillati</taxon>
        <taxon>Bacillota</taxon>
        <taxon>Bacilli</taxon>
        <taxon>Bacillales</taxon>
        <taxon>Alicyclobacillaceae</taxon>
        <taxon>Tumebacillus</taxon>
    </lineage>
</organism>
<reference evidence="1 2" key="1">
    <citation type="submission" date="2021-01" db="EMBL/GenBank/DDBJ databases">
        <title>Tumebacillus sp. strain ITR2 16S ribosomal RNA gene Genome sequencing and assembly.</title>
        <authorList>
            <person name="Kang M."/>
        </authorList>
    </citation>
    <scope>NUCLEOTIDE SEQUENCE [LARGE SCALE GENOMIC DNA]</scope>
    <source>
        <strain evidence="1 2">ITR2</strain>
    </source>
</reference>
<accession>A0ABS1J4U6</accession>
<evidence type="ECO:0000313" key="1">
    <source>
        <dbReference type="EMBL" id="MBL0385304.1"/>
    </source>
</evidence>